<dbReference type="PATRIC" id="fig|540747.5.peg.3392"/>
<dbReference type="EMBL" id="LAXI01000025">
    <property type="protein sequence ID" value="KRS15239.1"/>
    <property type="molecule type" value="Genomic_DNA"/>
</dbReference>
<dbReference type="AlphaFoldDB" id="A0A0T5P287"/>
<keyword evidence="3" id="KW-1185">Reference proteome</keyword>
<organism evidence="1 3">
    <name type="scientific">Roseovarius indicus</name>
    <dbReference type="NCBI Taxonomy" id="540747"/>
    <lineage>
        <taxon>Bacteria</taxon>
        <taxon>Pseudomonadati</taxon>
        <taxon>Pseudomonadota</taxon>
        <taxon>Alphaproteobacteria</taxon>
        <taxon>Rhodobacterales</taxon>
        <taxon>Roseobacteraceae</taxon>
        <taxon>Roseovarius</taxon>
    </lineage>
</organism>
<evidence type="ECO:0000313" key="4">
    <source>
        <dbReference type="Proteomes" id="UP000325785"/>
    </source>
</evidence>
<reference evidence="2 4" key="2">
    <citation type="submission" date="2018-08" db="EMBL/GenBank/DDBJ databases">
        <title>Genetic Globetrotter - A new plasmid hitch-hiking vast phylogenetic and geographic distances.</title>
        <authorList>
            <person name="Vollmers J."/>
            <person name="Petersen J."/>
        </authorList>
    </citation>
    <scope>NUCLEOTIDE SEQUENCE [LARGE SCALE GENOMIC DNA]</scope>
    <source>
        <strain evidence="2 4">DSM 26383</strain>
    </source>
</reference>
<dbReference type="OrthoDB" id="7055571at2"/>
<sequence length="294" mass="32414">MTSQASRAATPFVTIFDETYDQPDCRAYYRMLRQLGYSNHAHAVPIFRAVLAELRRVRGLETPNVLDFASSYGIVTALMKHSVSADAFLERYANAELDAVDASEMQELDRTWLASLPERHPGTRFNGIDVAANAVGYASATGLFEHGFAEDLQVSAPSDRLLTCLEDCDLVVECGSVAHLMPQALDRLLSLAKRRPWLVTSPVRGNERKAAFEVMADHGLVVETLDLPPFPHRRFENQDEQARAIGIARAAGHETDGVETTGSFFAQVYVARPAEEATPPEVWPMPPELGESAK</sequence>
<protein>
    <submittedName>
        <fullName evidence="1">Uncharacterized protein</fullName>
    </submittedName>
</protein>
<gene>
    <name evidence="2" type="ORF">RIdsm_00679</name>
    <name evidence="1" type="ORF">XM52_25180</name>
</gene>
<proteinExistence type="predicted"/>
<evidence type="ECO:0000313" key="2">
    <source>
        <dbReference type="EMBL" id="QEW24895.1"/>
    </source>
</evidence>
<name>A0A0T5P287_9RHOB</name>
<dbReference type="STRING" id="540747.SAMN04488031_1117"/>
<evidence type="ECO:0000313" key="3">
    <source>
        <dbReference type="Proteomes" id="UP000051401"/>
    </source>
</evidence>
<dbReference type="EMBL" id="CP031598">
    <property type="protein sequence ID" value="QEW24895.1"/>
    <property type="molecule type" value="Genomic_DNA"/>
</dbReference>
<dbReference type="RefSeq" id="WP_057820799.1">
    <property type="nucleotide sequence ID" value="NZ_CP031598.1"/>
</dbReference>
<reference evidence="1 3" key="1">
    <citation type="submission" date="2015-04" db="EMBL/GenBank/DDBJ databases">
        <title>The draft genome sequence of Roseovarius indicus B108T.</title>
        <authorList>
            <person name="Li G."/>
            <person name="Lai Q."/>
            <person name="Shao Z."/>
            <person name="Yan P."/>
        </authorList>
    </citation>
    <scope>NUCLEOTIDE SEQUENCE [LARGE SCALE GENOMIC DNA]</scope>
    <source>
        <strain evidence="1 3">B108</strain>
    </source>
</reference>
<accession>A0A0T5P287</accession>
<evidence type="ECO:0000313" key="1">
    <source>
        <dbReference type="EMBL" id="KRS15239.1"/>
    </source>
</evidence>
<dbReference type="KEGG" id="rid:RIdsm_00679"/>
<dbReference type="Proteomes" id="UP000325785">
    <property type="component" value="Chromosome"/>
</dbReference>
<dbReference type="Proteomes" id="UP000051401">
    <property type="component" value="Unassembled WGS sequence"/>
</dbReference>